<dbReference type="Proteomes" id="UP000033121">
    <property type="component" value="Unassembled WGS sequence"/>
</dbReference>
<evidence type="ECO:0008006" key="4">
    <source>
        <dbReference type="Google" id="ProtNLM"/>
    </source>
</evidence>
<sequence length="164" mass="18808">MAMILYRILTYTLLIAGALFAMAFLSTLMLALANPILLLPVFVIGCLLIYTYTSWRFLSKAIDAHQYCKRSLRDLIRVNGFVSLFLGCYMLIVAYMMLFRPEMLDTAIDQAISMQKTTVEGMEDAMRKTIPLMAKLMLTYAIVLITHIFITFRLIRQHADAFDE</sequence>
<evidence type="ECO:0000313" key="2">
    <source>
        <dbReference type="EMBL" id="GAO44834.1"/>
    </source>
</evidence>
<feature type="transmembrane region" description="Helical" evidence="1">
    <location>
        <begin position="12"/>
        <end position="31"/>
    </location>
</feature>
<evidence type="ECO:0000313" key="3">
    <source>
        <dbReference type="Proteomes" id="UP000033121"/>
    </source>
</evidence>
<feature type="transmembrane region" description="Helical" evidence="1">
    <location>
        <begin position="37"/>
        <end position="58"/>
    </location>
</feature>
<gene>
    <name evidence="2" type="ORF">FPE01S_04_00770</name>
</gene>
<name>A0A0E9N4S4_9BACT</name>
<dbReference type="STRING" id="1220578.FPE01S_04_00770"/>
<protein>
    <recommendedName>
        <fullName evidence="4">DUF4199 domain-containing protein</fullName>
    </recommendedName>
</protein>
<dbReference type="AlphaFoldDB" id="A0A0E9N4S4"/>
<organism evidence="2 3">
    <name type="scientific">Flavihumibacter petaseus NBRC 106054</name>
    <dbReference type="NCBI Taxonomy" id="1220578"/>
    <lineage>
        <taxon>Bacteria</taxon>
        <taxon>Pseudomonadati</taxon>
        <taxon>Bacteroidota</taxon>
        <taxon>Chitinophagia</taxon>
        <taxon>Chitinophagales</taxon>
        <taxon>Chitinophagaceae</taxon>
        <taxon>Flavihumibacter</taxon>
    </lineage>
</organism>
<feature type="transmembrane region" description="Helical" evidence="1">
    <location>
        <begin position="132"/>
        <end position="155"/>
    </location>
</feature>
<reference evidence="2 3" key="1">
    <citation type="submission" date="2015-04" db="EMBL/GenBank/DDBJ databases">
        <title>Whole genome shotgun sequence of Flavihumibacter petaseus NBRC 106054.</title>
        <authorList>
            <person name="Miyazawa S."/>
            <person name="Hosoyama A."/>
            <person name="Hashimoto M."/>
            <person name="Noguchi M."/>
            <person name="Tsuchikane K."/>
            <person name="Ohji S."/>
            <person name="Yamazoe A."/>
            <person name="Ichikawa N."/>
            <person name="Kimura A."/>
            <person name="Fujita N."/>
        </authorList>
    </citation>
    <scope>NUCLEOTIDE SEQUENCE [LARGE SCALE GENOMIC DNA]</scope>
    <source>
        <strain evidence="2 3">NBRC 106054</strain>
    </source>
</reference>
<dbReference type="RefSeq" id="WP_046370839.1">
    <property type="nucleotide sequence ID" value="NZ_BBWV01000004.1"/>
</dbReference>
<dbReference type="OrthoDB" id="675986at2"/>
<keyword evidence="1" id="KW-0812">Transmembrane</keyword>
<evidence type="ECO:0000256" key="1">
    <source>
        <dbReference type="SAM" id="Phobius"/>
    </source>
</evidence>
<keyword evidence="1" id="KW-0472">Membrane</keyword>
<accession>A0A0E9N4S4</accession>
<keyword evidence="1" id="KW-1133">Transmembrane helix</keyword>
<comment type="caution">
    <text evidence="2">The sequence shown here is derived from an EMBL/GenBank/DDBJ whole genome shotgun (WGS) entry which is preliminary data.</text>
</comment>
<keyword evidence="3" id="KW-1185">Reference proteome</keyword>
<proteinExistence type="predicted"/>
<feature type="transmembrane region" description="Helical" evidence="1">
    <location>
        <begin position="78"/>
        <end position="98"/>
    </location>
</feature>
<dbReference type="EMBL" id="BBWV01000004">
    <property type="protein sequence ID" value="GAO44834.1"/>
    <property type="molecule type" value="Genomic_DNA"/>
</dbReference>